<sequence>MAMTQPSADFTKQLPTSVRKQLLVARIAVERVEFVQAAEQFRERAQPARLIKAALSGSVLGALNPASSVLGLFRFTRSHPYVGSIMGSVVSMLLRRRLSRLLLGRLLKLGLAGGAIYGITRFLRKDRAG</sequence>
<gene>
    <name evidence="2" type="ORF">J0I24_09375</name>
</gene>
<feature type="transmembrane region" description="Helical" evidence="1">
    <location>
        <begin position="106"/>
        <end position="123"/>
    </location>
</feature>
<accession>A0A8I1SXD6</accession>
<proteinExistence type="predicted"/>
<organism evidence="2 3">
    <name type="scientific">Thiomonas arsenitoxydans (strain DSM 22701 / CIP 110005 / 3As)</name>
    <dbReference type="NCBI Taxonomy" id="426114"/>
    <lineage>
        <taxon>Bacteria</taxon>
        <taxon>Pseudomonadati</taxon>
        <taxon>Pseudomonadota</taxon>
        <taxon>Betaproteobacteria</taxon>
        <taxon>Burkholderiales</taxon>
        <taxon>Thiomonas</taxon>
    </lineage>
</organism>
<dbReference type="EMBL" id="JAFKMR010000018">
    <property type="protein sequence ID" value="MBN8744504.1"/>
    <property type="molecule type" value="Genomic_DNA"/>
</dbReference>
<dbReference type="Proteomes" id="UP000664800">
    <property type="component" value="Unassembled WGS sequence"/>
</dbReference>
<keyword evidence="1" id="KW-0812">Transmembrane</keyword>
<reference evidence="2" key="1">
    <citation type="submission" date="2021-02" db="EMBL/GenBank/DDBJ databases">
        <title>Thiocyanate and organic carbon inputs drive convergent selection for specific autotrophic Afipia and Thiobacillus strains within complex microbiomes.</title>
        <authorList>
            <person name="Huddy R.J."/>
            <person name="Sachdeva R."/>
            <person name="Kadzinga F."/>
            <person name="Kantor R.S."/>
            <person name="Harrison S.T.L."/>
            <person name="Banfield J.F."/>
        </authorList>
    </citation>
    <scope>NUCLEOTIDE SEQUENCE</scope>
    <source>
        <strain evidence="2">SCN18_13_7_16_R3_B_64_19</strain>
    </source>
</reference>
<dbReference type="AlphaFoldDB" id="A0A8I1SXD6"/>
<comment type="caution">
    <text evidence="2">The sequence shown here is derived from an EMBL/GenBank/DDBJ whole genome shotgun (WGS) entry which is preliminary data.</text>
</comment>
<evidence type="ECO:0000313" key="2">
    <source>
        <dbReference type="EMBL" id="MBN8744504.1"/>
    </source>
</evidence>
<evidence type="ECO:0000256" key="1">
    <source>
        <dbReference type="SAM" id="Phobius"/>
    </source>
</evidence>
<name>A0A8I1SXD6_THIA3</name>
<evidence type="ECO:0000313" key="3">
    <source>
        <dbReference type="Proteomes" id="UP000664800"/>
    </source>
</evidence>
<keyword evidence="1" id="KW-1133">Transmembrane helix</keyword>
<keyword evidence="1" id="KW-0472">Membrane</keyword>
<protein>
    <submittedName>
        <fullName evidence="2">Uncharacterized protein</fullName>
    </submittedName>
</protein>